<dbReference type="GO" id="GO:0005634">
    <property type="term" value="C:nucleus"/>
    <property type="evidence" value="ECO:0007669"/>
    <property type="project" value="TreeGrafter"/>
</dbReference>
<dbReference type="AlphaFoldDB" id="A0A485LQT8"/>
<dbReference type="InterPro" id="IPR004875">
    <property type="entry name" value="DDE_SF_endonuclease_dom"/>
</dbReference>
<evidence type="ECO:0000259" key="2">
    <source>
        <dbReference type="PROSITE" id="PS51253"/>
    </source>
</evidence>
<dbReference type="PANTHER" id="PTHR19303">
    <property type="entry name" value="TRANSPOSON"/>
    <property type="match status" value="1"/>
</dbReference>
<keyword evidence="1" id="KW-0238">DNA-binding</keyword>
<protein>
    <submittedName>
        <fullName evidence="4">Aste57867_24570 protein</fullName>
    </submittedName>
</protein>
<evidence type="ECO:0000313" key="5">
    <source>
        <dbReference type="Proteomes" id="UP000332933"/>
    </source>
</evidence>
<dbReference type="Pfam" id="PF03184">
    <property type="entry name" value="DDE_1"/>
    <property type="match status" value="1"/>
</dbReference>
<dbReference type="Pfam" id="PF03221">
    <property type="entry name" value="HTH_Tnp_Tc5"/>
    <property type="match status" value="1"/>
</dbReference>
<name>A0A485LQT8_9STRA</name>
<dbReference type="GO" id="GO:0003677">
    <property type="term" value="F:DNA binding"/>
    <property type="evidence" value="ECO:0007669"/>
    <property type="project" value="UniProtKB-KW"/>
</dbReference>
<proteinExistence type="predicted"/>
<dbReference type="SUPFAM" id="SSF46689">
    <property type="entry name" value="Homeodomain-like"/>
    <property type="match status" value="1"/>
</dbReference>
<feature type="domain" description="HTH CENPB-type" evidence="2">
    <location>
        <begin position="93"/>
        <end position="166"/>
    </location>
</feature>
<dbReference type="InterPro" id="IPR009057">
    <property type="entry name" value="Homeodomain-like_sf"/>
</dbReference>
<dbReference type="EMBL" id="CAADRA010007434">
    <property type="protein sequence ID" value="VFU01209.1"/>
    <property type="molecule type" value="Genomic_DNA"/>
</dbReference>
<dbReference type="InterPro" id="IPR006600">
    <property type="entry name" value="HTH_CenpB_DNA-bd_dom"/>
</dbReference>
<dbReference type="Proteomes" id="UP000332933">
    <property type="component" value="Unassembled WGS sequence"/>
</dbReference>
<dbReference type="PROSITE" id="PS51253">
    <property type="entry name" value="HTH_CENPB"/>
    <property type="match status" value="1"/>
</dbReference>
<sequence>MEGGKTRGRPNIQGTHAVGTALKHKQCDYRSRYIVILHYRSYGMDSALDVYYRGLEGVERESTRKKILRWARDEAKIKRLALKYSTSKLIRQRDRGIGTVLPEEAEANLANWVSQLRQDGIPVSLSLLAMKARSIATDLNIDPKKFKATHHWVRGFIKRHKFAFRARTRSGQMRDDEGEAVLLEFSERLKKLVESENIERIYNADQTAVNYEFVPKTTLDTVGKKTIWIKCAGQDKARATAMLLGDSLGTKYPLFIVMKAPESKVKEVVQANLRLRNGFGAEVWEEIEELHERHPSRIYGNPSAWWNSKISMEFLAYHFGHRRGKDLPKILLLWDAFSAHFTSEVVALANELNVVLEKVPPRYTWICQPADVSWMKPFKSILRKSWFEYLMNEINTNRGQEFKLKPPSRFDVVDWINEAWDKLPAKTIVSGFAKCKLVDAPNTEVPSECSVTPVDFNLVADALLETNVGEILPDSDIESFII</sequence>
<reference evidence="3" key="2">
    <citation type="submission" date="2019-06" db="EMBL/GenBank/DDBJ databases">
        <title>Genomics analysis of Aphanomyces spp. identifies a new class of oomycete effector associated with host adaptation.</title>
        <authorList>
            <person name="Gaulin E."/>
        </authorList>
    </citation>
    <scope>NUCLEOTIDE SEQUENCE</scope>
    <source>
        <strain evidence="3">CBS 578.67</strain>
    </source>
</reference>
<evidence type="ECO:0000313" key="3">
    <source>
        <dbReference type="EMBL" id="KAF0683358.1"/>
    </source>
</evidence>
<evidence type="ECO:0000256" key="1">
    <source>
        <dbReference type="ARBA" id="ARBA00023125"/>
    </source>
</evidence>
<dbReference type="SMART" id="SM00674">
    <property type="entry name" value="CENPB"/>
    <property type="match status" value="1"/>
</dbReference>
<accession>A0A485LQT8</accession>
<dbReference type="EMBL" id="VJMH01007408">
    <property type="protein sequence ID" value="KAF0683358.1"/>
    <property type="molecule type" value="Genomic_DNA"/>
</dbReference>
<keyword evidence="5" id="KW-1185">Reference proteome</keyword>
<reference evidence="4 5" key="1">
    <citation type="submission" date="2019-03" db="EMBL/GenBank/DDBJ databases">
        <authorList>
            <person name="Gaulin E."/>
            <person name="Dumas B."/>
        </authorList>
    </citation>
    <scope>NUCLEOTIDE SEQUENCE [LARGE SCALE GENOMIC DNA]</scope>
    <source>
        <strain evidence="4">CBS 568.67</strain>
    </source>
</reference>
<dbReference type="PANTHER" id="PTHR19303:SF57">
    <property type="entry name" value="HTH CENPB-TYPE DOMAIN-CONTAINING PROTEIN"/>
    <property type="match status" value="1"/>
</dbReference>
<dbReference type="Gene3D" id="1.10.10.60">
    <property type="entry name" value="Homeodomain-like"/>
    <property type="match status" value="1"/>
</dbReference>
<gene>
    <name evidence="4" type="primary">Aste57867_24570</name>
    <name evidence="3" type="ORF">As57867_024492</name>
    <name evidence="4" type="ORF">ASTE57867_24570</name>
</gene>
<dbReference type="OrthoDB" id="120591at2759"/>
<evidence type="ECO:0000313" key="4">
    <source>
        <dbReference type="EMBL" id="VFU01209.1"/>
    </source>
</evidence>
<dbReference type="InterPro" id="IPR050863">
    <property type="entry name" value="CenT-Element_Derived"/>
</dbReference>
<organism evidence="4 5">
    <name type="scientific">Aphanomyces stellatus</name>
    <dbReference type="NCBI Taxonomy" id="120398"/>
    <lineage>
        <taxon>Eukaryota</taxon>
        <taxon>Sar</taxon>
        <taxon>Stramenopiles</taxon>
        <taxon>Oomycota</taxon>
        <taxon>Saprolegniomycetes</taxon>
        <taxon>Saprolegniales</taxon>
        <taxon>Verrucalvaceae</taxon>
        <taxon>Aphanomyces</taxon>
    </lineage>
</organism>